<dbReference type="PANTHER" id="PTHR43285">
    <property type="entry name" value="ANTHRANILATE PHOSPHORIBOSYLTRANSFERASE"/>
    <property type="match status" value="1"/>
</dbReference>
<keyword evidence="1" id="KW-0328">Glycosyltransferase</keyword>
<feature type="domain" description="Glycosyl transferase family 3 N-terminal" evidence="4">
    <location>
        <begin position="9"/>
        <end position="70"/>
    </location>
</feature>
<dbReference type="PANTHER" id="PTHR43285:SF2">
    <property type="entry name" value="ANTHRANILATE PHOSPHORIBOSYLTRANSFERASE"/>
    <property type="match status" value="1"/>
</dbReference>
<dbReference type="GO" id="GO:0005829">
    <property type="term" value="C:cytosol"/>
    <property type="evidence" value="ECO:0007669"/>
    <property type="project" value="TreeGrafter"/>
</dbReference>
<evidence type="ECO:0000313" key="6">
    <source>
        <dbReference type="Proteomes" id="UP000534783"/>
    </source>
</evidence>
<organism evidence="5 6">
    <name type="scientific">Candidatus Manganitrophus noduliformans</name>
    <dbReference type="NCBI Taxonomy" id="2606439"/>
    <lineage>
        <taxon>Bacteria</taxon>
        <taxon>Pseudomonadati</taxon>
        <taxon>Nitrospirota</taxon>
        <taxon>Nitrospiria</taxon>
        <taxon>Candidatus Troglogloeales</taxon>
        <taxon>Candidatus Manganitrophaceae</taxon>
        <taxon>Candidatus Manganitrophus</taxon>
    </lineage>
</organism>
<evidence type="ECO:0000256" key="2">
    <source>
        <dbReference type="ARBA" id="ARBA00022679"/>
    </source>
</evidence>
<dbReference type="Gene3D" id="3.40.1030.10">
    <property type="entry name" value="Nucleoside phosphorylase/phosphoribosyltransferase catalytic domain"/>
    <property type="match status" value="1"/>
</dbReference>
<dbReference type="GO" id="GO:0004048">
    <property type="term" value="F:anthranilate phosphoribosyltransferase activity"/>
    <property type="evidence" value="ECO:0007669"/>
    <property type="project" value="InterPro"/>
</dbReference>
<dbReference type="Gene3D" id="1.20.970.10">
    <property type="entry name" value="Transferase, Pyrimidine Nucleoside Phosphorylase, Chain C"/>
    <property type="match status" value="1"/>
</dbReference>
<dbReference type="InterPro" id="IPR036320">
    <property type="entry name" value="Glycosyl_Trfase_fam3_N_dom_sf"/>
</dbReference>
<feature type="domain" description="Glycosyl transferase family 3" evidence="3">
    <location>
        <begin position="102"/>
        <end position="330"/>
    </location>
</feature>
<protein>
    <recommendedName>
        <fullName evidence="7">Anthranilate phosphoribosyltransferase</fullName>
    </recommendedName>
</protein>
<evidence type="ECO:0000313" key="5">
    <source>
        <dbReference type="EMBL" id="NKE71886.1"/>
    </source>
</evidence>
<reference evidence="5 6" key="1">
    <citation type="journal article" date="2020" name="Nature">
        <title>Bacterial chemolithoautotrophy via manganese oxidation.</title>
        <authorList>
            <person name="Yu H."/>
            <person name="Leadbetter J.R."/>
        </authorList>
    </citation>
    <scope>NUCLEOTIDE SEQUENCE [LARGE SCALE GENOMIC DNA]</scope>
    <source>
        <strain evidence="5 6">Mn-1</strain>
    </source>
</reference>
<dbReference type="InterPro" id="IPR000312">
    <property type="entry name" value="Glycosyl_Trfase_fam3"/>
</dbReference>
<dbReference type="InterPro" id="IPR017459">
    <property type="entry name" value="Glycosyl_Trfase_fam3_N_dom"/>
</dbReference>
<evidence type="ECO:0000259" key="3">
    <source>
        <dbReference type="Pfam" id="PF00591"/>
    </source>
</evidence>
<dbReference type="InterPro" id="IPR035902">
    <property type="entry name" value="Nuc_phospho_transferase"/>
</dbReference>
<evidence type="ECO:0008006" key="7">
    <source>
        <dbReference type="Google" id="ProtNLM"/>
    </source>
</evidence>
<evidence type="ECO:0000256" key="1">
    <source>
        <dbReference type="ARBA" id="ARBA00022676"/>
    </source>
</evidence>
<proteinExistence type="predicted"/>
<dbReference type="InterPro" id="IPR005940">
    <property type="entry name" value="Anthranilate_Pribosyl_Tfrase"/>
</dbReference>
<accession>A0A7X6IBV3</accession>
<dbReference type="SUPFAM" id="SSF47648">
    <property type="entry name" value="Nucleoside phosphorylase/phosphoribosyltransferase N-terminal domain"/>
    <property type="match status" value="1"/>
</dbReference>
<dbReference type="Proteomes" id="UP000534783">
    <property type="component" value="Unassembled WGS sequence"/>
</dbReference>
<keyword evidence="2" id="KW-0808">Transferase</keyword>
<keyword evidence="6" id="KW-1185">Reference proteome</keyword>
<dbReference type="GO" id="GO:0000162">
    <property type="term" value="P:L-tryptophan biosynthetic process"/>
    <property type="evidence" value="ECO:0007669"/>
    <property type="project" value="InterPro"/>
</dbReference>
<comment type="caution">
    <text evidence="5">The sequence shown here is derived from an EMBL/GenBank/DDBJ whole genome shotgun (WGS) entry which is preliminary data.</text>
</comment>
<dbReference type="SUPFAM" id="SSF52418">
    <property type="entry name" value="Nucleoside phosphorylase/phosphoribosyltransferase catalytic domain"/>
    <property type="match status" value="1"/>
</dbReference>
<dbReference type="Pfam" id="PF00591">
    <property type="entry name" value="Glycos_transf_3"/>
    <property type="match status" value="1"/>
</dbReference>
<dbReference type="AlphaFoldDB" id="A0A7X6IBV3"/>
<sequence>MLGRMQYLVHKVGAGEKAAQDLTYEEAREAAQLLLSGEATPAQAGGLLIAMRVKNETNEEMRAFTEVCRDYNKPLMLKRGVVPLDIPVYAGKKFFFHAIIPAAFLIAASGRPVLLHGFSGAPGRLGAADVLRSLGICVDFTPQEGSTILERQGFLYLDVAKFNPPLHRFQLLRTELGVRTLFNAVCRMVDPADSGRHLIGISHPPYFEKTLEVLKRLGSRRTLIVRGVEGGPEPSITSETKGFLAVNGEAAPLSIAAAEFGLSWAKRSDIPGGEPEEQAGLVEKILAGEKIGPVREWVLLTAAAGLLAVGEAPTLVDGWKRAEQVLNEGAGLRKLKESAAA</sequence>
<dbReference type="EMBL" id="VTOW01000002">
    <property type="protein sequence ID" value="NKE71886.1"/>
    <property type="molecule type" value="Genomic_DNA"/>
</dbReference>
<dbReference type="Pfam" id="PF02885">
    <property type="entry name" value="Glycos_trans_3N"/>
    <property type="match status" value="1"/>
</dbReference>
<gene>
    <name evidence="5" type="ORF">MNODULE_14150</name>
</gene>
<name>A0A7X6IBV3_9BACT</name>
<evidence type="ECO:0000259" key="4">
    <source>
        <dbReference type="Pfam" id="PF02885"/>
    </source>
</evidence>